<feature type="compositionally biased region" description="Basic and acidic residues" evidence="1">
    <location>
        <begin position="75"/>
        <end position="90"/>
    </location>
</feature>
<keyword evidence="3" id="KW-1185">Reference proteome</keyword>
<organism evidence="2 3">
    <name type="scientific">Trichinella pseudospiralis</name>
    <name type="common">Parasitic roundworm</name>
    <dbReference type="NCBI Taxonomy" id="6337"/>
    <lineage>
        <taxon>Eukaryota</taxon>
        <taxon>Metazoa</taxon>
        <taxon>Ecdysozoa</taxon>
        <taxon>Nematoda</taxon>
        <taxon>Enoplea</taxon>
        <taxon>Dorylaimia</taxon>
        <taxon>Trichinellida</taxon>
        <taxon>Trichinellidae</taxon>
        <taxon>Trichinella</taxon>
    </lineage>
</organism>
<comment type="caution">
    <text evidence="2">The sequence shown here is derived from an EMBL/GenBank/DDBJ whole genome shotgun (WGS) entry which is preliminary data.</text>
</comment>
<gene>
    <name evidence="2" type="ORF">T4D_7791</name>
</gene>
<feature type="region of interest" description="Disordered" evidence="1">
    <location>
        <begin position="75"/>
        <end position="96"/>
    </location>
</feature>
<evidence type="ECO:0000313" key="3">
    <source>
        <dbReference type="Proteomes" id="UP000054995"/>
    </source>
</evidence>
<evidence type="ECO:0000256" key="1">
    <source>
        <dbReference type="SAM" id="MobiDB-lite"/>
    </source>
</evidence>
<sequence length="118" mass="13832">MVMVKVFQIEEKVFQNDNTSKLCFKQYASFAKNKLQNSFLKRPLSTLAMIEIFIDRLSKVTLSKNPLKLILQNDKKVGQSESERERERKVTSTTMTGRCRSINNSLVRSVFLRNERRQ</sequence>
<reference evidence="2 3" key="1">
    <citation type="submission" date="2015-01" db="EMBL/GenBank/DDBJ databases">
        <title>Evolution of Trichinella species and genotypes.</title>
        <authorList>
            <person name="Korhonen P.K."/>
            <person name="Edoardo P."/>
            <person name="Giuseppe L.R."/>
            <person name="Gasser R.B."/>
        </authorList>
    </citation>
    <scope>NUCLEOTIDE SEQUENCE [LARGE SCALE GENOMIC DNA]</scope>
    <source>
        <strain evidence="2">ISS470</strain>
    </source>
</reference>
<name>A0A0V1FVJ7_TRIPS</name>
<dbReference type="Proteomes" id="UP000054995">
    <property type="component" value="Unassembled WGS sequence"/>
</dbReference>
<dbReference type="AlphaFoldDB" id="A0A0V1FVJ7"/>
<accession>A0A0V1FVJ7</accession>
<proteinExistence type="predicted"/>
<dbReference type="EMBL" id="JYDT01000025">
    <property type="protein sequence ID" value="KRY90002.1"/>
    <property type="molecule type" value="Genomic_DNA"/>
</dbReference>
<protein>
    <submittedName>
        <fullName evidence="2">Uncharacterized protein</fullName>
    </submittedName>
</protein>
<evidence type="ECO:0000313" key="2">
    <source>
        <dbReference type="EMBL" id="KRY90002.1"/>
    </source>
</evidence>